<feature type="compositionally biased region" description="Polar residues" evidence="2">
    <location>
        <begin position="79"/>
        <end position="100"/>
    </location>
</feature>
<protein>
    <recommendedName>
        <fullName evidence="8">Rho1 guanine nucleotide exchange factor 1</fullName>
    </recommendedName>
</protein>
<dbReference type="SUPFAM" id="SSF48065">
    <property type="entry name" value="DBL homology domain (DH-domain)"/>
    <property type="match status" value="1"/>
</dbReference>
<dbReference type="InterPro" id="IPR001331">
    <property type="entry name" value="GDS_CDC24_CS"/>
</dbReference>
<feature type="domain" description="CNH" evidence="5">
    <location>
        <begin position="612"/>
        <end position="928"/>
    </location>
</feature>
<dbReference type="GO" id="GO:0035556">
    <property type="term" value="P:intracellular signal transduction"/>
    <property type="evidence" value="ECO:0007669"/>
    <property type="project" value="InterPro"/>
</dbReference>
<evidence type="ECO:0000256" key="2">
    <source>
        <dbReference type="SAM" id="MobiDB-lite"/>
    </source>
</evidence>
<dbReference type="SMART" id="SM00233">
    <property type="entry name" value="PH"/>
    <property type="match status" value="1"/>
</dbReference>
<dbReference type="Pfam" id="PF00780">
    <property type="entry name" value="CNH"/>
    <property type="match status" value="1"/>
</dbReference>
<feature type="domain" description="PH" evidence="3">
    <location>
        <begin position="448"/>
        <end position="582"/>
    </location>
</feature>
<dbReference type="PROSITE" id="PS50010">
    <property type="entry name" value="DH_2"/>
    <property type="match status" value="1"/>
</dbReference>
<evidence type="ECO:0000313" key="7">
    <source>
        <dbReference type="Proteomes" id="UP000772434"/>
    </source>
</evidence>
<dbReference type="InterPro" id="IPR011993">
    <property type="entry name" value="PH-like_dom_sf"/>
</dbReference>
<dbReference type="PANTHER" id="PTHR46572:SF1">
    <property type="entry name" value="RHO1 GUANINE NUCLEOTIDE EXCHANGE FACTOR TUS1"/>
    <property type="match status" value="1"/>
</dbReference>
<dbReference type="CDD" id="cd00160">
    <property type="entry name" value="RhoGEF"/>
    <property type="match status" value="1"/>
</dbReference>
<accession>A0A9P5PNL2</accession>
<dbReference type="PROSITE" id="PS50219">
    <property type="entry name" value="CNH"/>
    <property type="match status" value="1"/>
</dbReference>
<dbReference type="Proteomes" id="UP000772434">
    <property type="component" value="Unassembled WGS sequence"/>
</dbReference>
<dbReference type="SUPFAM" id="SSF50729">
    <property type="entry name" value="PH domain-like"/>
    <property type="match status" value="1"/>
</dbReference>
<dbReference type="PROSITE" id="PS00741">
    <property type="entry name" value="DH_1"/>
    <property type="match status" value="1"/>
</dbReference>
<dbReference type="GO" id="GO:0005085">
    <property type="term" value="F:guanyl-nucleotide exchange factor activity"/>
    <property type="evidence" value="ECO:0007669"/>
    <property type="project" value="UniProtKB-KW"/>
</dbReference>
<evidence type="ECO:0000256" key="1">
    <source>
        <dbReference type="ARBA" id="ARBA00022658"/>
    </source>
</evidence>
<dbReference type="Gene3D" id="2.30.29.30">
    <property type="entry name" value="Pleckstrin-homology domain (PH domain)/Phosphotyrosine-binding domain (PTB)"/>
    <property type="match status" value="1"/>
</dbReference>
<feature type="domain" description="DH" evidence="4">
    <location>
        <begin position="218"/>
        <end position="413"/>
    </location>
</feature>
<comment type="caution">
    <text evidence="6">The sequence shown here is derived from an EMBL/GenBank/DDBJ whole genome shotgun (WGS) entry which is preliminary data.</text>
</comment>
<sequence length="983" mass="110270">MSSYQHHRRPHVLIPPPPPPQSVLPPGAQPPMNPSPSSRYTPWAFEVTPPPYASEHLSPLNNPWPGEDSPETLRHRTLSLVNLPSENPRPSSRAASYQQAPSPPIAFPEPQIYRSSSQRVASHKSTHSESVNDIRIHRNPSFQSITGSLYYDDDDTYGSASNESYSEEGLSKDLSNVSLTSEEGLTRFQSGELPDKDQEWHRLVPEEAIEALGNTEVQRQSVIFEVFKAEREYVSDLEAVQDVYITPLINSQPPIIHPNRLQGFIAEVFGNFSQILAHHQRMLGALFSRQREQHPLIQSIADIVLDTTLKSDFRLAYETYIKHYPLSESHHRMELTKNAAYQSFIQSASSDPRIRKRDLITFLSRPVTRLPRLNLLLEQILKLTDKEYEHPDLETLPIILGILSDCIKSTQPGIEAAESKVKFWALCESLMYRKGEIIDMDLYDKGRTLVYSGPLARRNRSDNSMTGSFSSGWTDLSAALLDNFFLLTREETRANGVVKRQLMSRPLHLSFLRLGSFSLPSETRKEHPKDGSVLSGLLYQSTPLYPFTIYHAASKLSRRYTLYVSSEATRKKWYNFFLDAMTVHKVSQEGNMFFAPDILSQQFFRVGSLKSPGKINAAVPFLCERNQFIAVACNTGVYVALRGHEDFRKVLNVQPLSMAAVQTWGNKTFNKFIVHVNGSLLSYPLDLMARVALGHAEPKALDTSMERIVSSDVLFFKHLHVGSRVLLVYAVKKLLQTTLSLHVLEVVDNSEAAMTPKRQRGSTKSSSFRPFGDVGYAPKDAFDVTPLVKTIGICARGGILIVDPTNIAKSTVTIVPDFTNASTNQPMANLKSRVDGAKPLGLIRSDASELLVIYDTVGCYITKHGAPSRSSGYIKWESSKIDSFARRGGHVLLFSSQFIEIRDILTGRIVQVIEGEEVRLLHSGPTPDSREAILVAMRGEKGHDTKNGLVEKIVEFQETSEISSNMRTPTTAMPASMWEEWDM</sequence>
<dbReference type="InterPro" id="IPR001849">
    <property type="entry name" value="PH_domain"/>
</dbReference>
<evidence type="ECO:0000313" key="6">
    <source>
        <dbReference type="EMBL" id="KAF9066628.1"/>
    </source>
</evidence>
<feature type="compositionally biased region" description="Basic residues" evidence="2">
    <location>
        <begin position="1"/>
        <end position="11"/>
    </location>
</feature>
<dbReference type="PANTHER" id="PTHR46572">
    <property type="entry name" value="RHO1 GDP-GTP EXCHANGE PROTEIN 1-RELATED"/>
    <property type="match status" value="1"/>
</dbReference>
<evidence type="ECO:0000259" key="4">
    <source>
        <dbReference type="PROSITE" id="PS50010"/>
    </source>
</evidence>
<name>A0A9P5PNL2_9AGAR</name>
<proteinExistence type="predicted"/>
<dbReference type="AlphaFoldDB" id="A0A9P5PNL2"/>
<dbReference type="Pfam" id="PF00621">
    <property type="entry name" value="RhoGEF"/>
    <property type="match status" value="1"/>
</dbReference>
<evidence type="ECO:0000259" key="3">
    <source>
        <dbReference type="PROSITE" id="PS50003"/>
    </source>
</evidence>
<dbReference type="OrthoDB" id="2272012at2759"/>
<dbReference type="EMBL" id="JADNRY010000084">
    <property type="protein sequence ID" value="KAF9066628.1"/>
    <property type="molecule type" value="Genomic_DNA"/>
</dbReference>
<gene>
    <name evidence="6" type="ORF">BDP27DRAFT_1330272</name>
</gene>
<reference evidence="6" key="1">
    <citation type="submission" date="2020-11" db="EMBL/GenBank/DDBJ databases">
        <authorList>
            <consortium name="DOE Joint Genome Institute"/>
            <person name="Ahrendt S."/>
            <person name="Riley R."/>
            <person name="Andreopoulos W."/>
            <person name="Labutti K."/>
            <person name="Pangilinan J."/>
            <person name="Ruiz-Duenas F.J."/>
            <person name="Barrasa J.M."/>
            <person name="Sanchez-Garcia M."/>
            <person name="Camarero S."/>
            <person name="Miyauchi S."/>
            <person name="Serrano A."/>
            <person name="Linde D."/>
            <person name="Babiker R."/>
            <person name="Drula E."/>
            <person name="Ayuso-Fernandez I."/>
            <person name="Pacheco R."/>
            <person name="Padilla G."/>
            <person name="Ferreira P."/>
            <person name="Barriuso J."/>
            <person name="Kellner H."/>
            <person name="Castanera R."/>
            <person name="Alfaro M."/>
            <person name="Ramirez L."/>
            <person name="Pisabarro A.G."/>
            <person name="Kuo A."/>
            <person name="Tritt A."/>
            <person name="Lipzen A."/>
            <person name="He G."/>
            <person name="Yan M."/>
            <person name="Ng V."/>
            <person name="Cullen D."/>
            <person name="Martin F."/>
            <person name="Rosso M.-N."/>
            <person name="Henrissat B."/>
            <person name="Hibbett D."/>
            <person name="Martinez A.T."/>
            <person name="Grigoriev I.V."/>
        </authorList>
    </citation>
    <scope>NUCLEOTIDE SEQUENCE</scope>
    <source>
        <strain evidence="6">AH 40177</strain>
    </source>
</reference>
<dbReference type="InterPro" id="IPR052233">
    <property type="entry name" value="Rho-type_GEFs"/>
</dbReference>
<feature type="compositionally biased region" description="Basic and acidic residues" evidence="2">
    <location>
        <begin position="126"/>
        <end position="136"/>
    </location>
</feature>
<organism evidence="6 7">
    <name type="scientific">Rhodocollybia butyracea</name>
    <dbReference type="NCBI Taxonomy" id="206335"/>
    <lineage>
        <taxon>Eukaryota</taxon>
        <taxon>Fungi</taxon>
        <taxon>Dikarya</taxon>
        <taxon>Basidiomycota</taxon>
        <taxon>Agaricomycotina</taxon>
        <taxon>Agaricomycetes</taxon>
        <taxon>Agaricomycetidae</taxon>
        <taxon>Agaricales</taxon>
        <taxon>Marasmiineae</taxon>
        <taxon>Omphalotaceae</taxon>
        <taxon>Rhodocollybia</taxon>
    </lineage>
</organism>
<feature type="compositionally biased region" description="Pro residues" evidence="2">
    <location>
        <begin position="13"/>
        <end position="34"/>
    </location>
</feature>
<dbReference type="InterPro" id="IPR001180">
    <property type="entry name" value="CNH_dom"/>
</dbReference>
<evidence type="ECO:0000259" key="5">
    <source>
        <dbReference type="PROSITE" id="PS50219"/>
    </source>
</evidence>
<dbReference type="Gene3D" id="1.20.900.10">
    <property type="entry name" value="Dbl homology (DH) domain"/>
    <property type="match status" value="1"/>
</dbReference>
<keyword evidence="7" id="KW-1185">Reference proteome</keyword>
<dbReference type="InterPro" id="IPR035899">
    <property type="entry name" value="DBL_dom_sf"/>
</dbReference>
<dbReference type="SMART" id="SM00325">
    <property type="entry name" value="RhoGEF"/>
    <property type="match status" value="1"/>
</dbReference>
<dbReference type="PROSITE" id="PS50003">
    <property type="entry name" value="PH_DOMAIN"/>
    <property type="match status" value="1"/>
</dbReference>
<evidence type="ECO:0008006" key="8">
    <source>
        <dbReference type="Google" id="ProtNLM"/>
    </source>
</evidence>
<dbReference type="InterPro" id="IPR000219">
    <property type="entry name" value="DH_dom"/>
</dbReference>
<feature type="region of interest" description="Disordered" evidence="2">
    <location>
        <begin position="1"/>
        <end position="136"/>
    </location>
</feature>
<keyword evidence="1" id="KW-0344">Guanine-nucleotide releasing factor</keyword>